<name>A0A2K1QQR1_9PEZI</name>
<dbReference type="AlphaFoldDB" id="A0A2K1QQR1"/>
<proteinExistence type="predicted"/>
<keyword evidence="2" id="KW-1185">Reference proteome</keyword>
<evidence type="ECO:0000313" key="2">
    <source>
        <dbReference type="Proteomes" id="UP000243797"/>
    </source>
</evidence>
<dbReference type="InterPro" id="IPR021276">
    <property type="entry name" value="DUF2855"/>
</dbReference>
<accession>A0A2K1QQR1</accession>
<dbReference type="Proteomes" id="UP000243797">
    <property type="component" value="Unassembled WGS sequence"/>
</dbReference>
<organism evidence="1 2">
    <name type="scientific">Sphaceloma murrayae</name>
    <dbReference type="NCBI Taxonomy" id="2082308"/>
    <lineage>
        <taxon>Eukaryota</taxon>
        <taxon>Fungi</taxon>
        <taxon>Dikarya</taxon>
        <taxon>Ascomycota</taxon>
        <taxon>Pezizomycotina</taxon>
        <taxon>Dothideomycetes</taxon>
        <taxon>Dothideomycetidae</taxon>
        <taxon>Myriangiales</taxon>
        <taxon>Elsinoaceae</taxon>
        <taxon>Sphaceloma</taxon>
    </lineage>
</organism>
<dbReference type="Pfam" id="PF11017">
    <property type="entry name" value="DUF2855"/>
    <property type="match status" value="1"/>
</dbReference>
<dbReference type="EMBL" id="NKHZ01000051">
    <property type="protein sequence ID" value="PNS17382.1"/>
    <property type="molecule type" value="Genomic_DNA"/>
</dbReference>
<dbReference type="InParanoid" id="A0A2K1QQR1"/>
<evidence type="ECO:0000313" key="1">
    <source>
        <dbReference type="EMBL" id="PNS17382.1"/>
    </source>
</evidence>
<protein>
    <submittedName>
        <fullName evidence="1">Uncharacterized protein</fullName>
    </submittedName>
</protein>
<comment type="caution">
    <text evidence="1">The sequence shown here is derived from an EMBL/GenBank/DDBJ whole genome shotgun (WGS) entry which is preliminary data.</text>
</comment>
<gene>
    <name evidence="1" type="ORF">CAC42_7065</name>
</gene>
<dbReference type="OrthoDB" id="192702at2759"/>
<sequence length="375" mass="39909">MSIHLVSPISASAHLLAPLPPTLHSITPATSHQASTSLPPSTLRLRPALLSLAANNRTYHAKGGSHVMVPAWGHATVLASTVPSVPTGTVLWGFWPLTDAPVDLCVEQVVEDGVPVEGHLVDVSVQREGLMSLYNRYIVLGRGCGVGDVEVGSREAEVTASLRPVWEMGFLLNFSFPVRAKGMRGRAVHPLGMGLEWREEDGELGHAVVVVLEAASKTGRAIAWQMLKRVRDGEIKGLVLSCSLPGGLREVYGKRDGLRIAKYEGVAAEAAEVVQRSGAKKVLLIDCGSPITAGPAVVTAVRGKAMVTILFVGSGPAPYAGIEDSDDVKKVQGNASGIKDEALVAVGSSAYFRDLGQDWKAYYQEEGATWKIKKR</sequence>
<reference evidence="1 2" key="1">
    <citation type="submission" date="2017-06" db="EMBL/GenBank/DDBJ databases">
        <title>Draft genome sequence of a variant of Elsinoe murrayae.</title>
        <authorList>
            <person name="Cheng Q."/>
        </authorList>
    </citation>
    <scope>NUCLEOTIDE SEQUENCE [LARGE SCALE GENOMIC DNA]</scope>
    <source>
        <strain evidence="1 2">CQ-2017a</strain>
    </source>
</reference>
<dbReference type="STRING" id="2082308.A0A2K1QQR1"/>